<dbReference type="PROSITE" id="PS51318">
    <property type="entry name" value="TAT"/>
    <property type="match status" value="1"/>
</dbReference>
<dbReference type="RefSeq" id="WP_008950330.1">
    <property type="nucleotide sequence ID" value="NZ_AHTH01000018.1"/>
</dbReference>
<dbReference type="SUPFAM" id="SSF63829">
    <property type="entry name" value="Calcium-dependent phosphotriesterase"/>
    <property type="match status" value="1"/>
</dbReference>
<comment type="caution">
    <text evidence="1">The sequence shown here is derived from an EMBL/GenBank/DDBJ whole genome shotgun (WGS) entry which is preliminary data.</text>
</comment>
<dbReference type="InterPro" id="IPR008557">
    <property type="entry name" value="PhoX"/>
</dbReference>
<evidence type="ECO:0000313" key="1">
    <source>
        <dbReference type="EMBL" id="EHR41279.1"/>
    </source>
</evidence>
<dbReference type="InterPro" id="IPR006311">
    <property type="entry name" value="TAT_signal"/>
</dbReference>
<dbReference type="PANTHER" id="PTHR35399:SF2">
    <property type="entry name" value="DUF839 DOMAIN-CONTAINING PROTEIN"/>
    <property type="match status" value="1"/>
</dbReference>
<proteinExistence type="predicted"/>
<sequence length="660" mass="72506">MTKSQQVNYDISGVEPQANFSDNPSFQQVVAQRLDRRQFLRGAMALAVGSFIGTSLVGCDTKVSAVSSAVKQGLMGFEAVAVNRFDSVTVPTGYTAKPFLPWGTPLLDGAAPYKADGTNTAADQEKQIGSHHDGMHFFPIDLKDGGTDSGEGLLVMNHEYCDPMILHAFGGAGLPRQAEEVHKELAAHGVSVAHIKRDDSGQWQLVGGSQYNRRITGMTPMQLTGPVRGHAKVRTQYSPDGTATRGTLNNCSHGVTPWGTYLTCEENWALLFVNRDQRMPREHRRYSVSDFNSIMHWETAARQDQVLARFDASAVAETAEQDFRHEPNTFGWIVEIDPFNPGSVPVKHTAMGRFAHEGVIFAKAEAGKPLVAYSGDDSRFEYIYKFVSKELYDPATAGPHLLDNGTLYAARFNDDGSGEWLPLDLADADFRAKAEAAKVEFSDQADVLLNTRLAADIAGATKMDRPEWGAVHPQTGEVYFTLTNNDQRHSSQLNAANPRASNSQGHIIRWREQAQQRFNWDIFMLSGDVFTYTPQHQFMLTAENHHASPDGLWFDPNGLLWIQTDMSGSQLSGGAFGNNQMLVADVATHQMKRFLVGPVGCEITGVVMTPDCRTMFVNIQHPGEGSGPYSFSSTWPDRGTRRPRSATVIITKDDGGIIGS</sequence>
<gene>
    <name evidence="1" type="ORF">AJE_07366</name>
</gene>
<dbReference type="Pfam" id="PF05787">
    <property type="entry name" value="PhoX"/>
    <property type="match status" value="1"/>
</dbReference>
<organism evidence="1 2">
    <name type="scientific">Alishewanella jeotgali KCTC 22429</name>
    <dbReference type="NCBI Taxonomy" id="1129374"/>
    <lineage>
        <taxon>Bacteria</taxon>
        <taxon>Pseudomonadati</taxon>
        <taxon>Pseudomonadota</taxon>
        <taxon>Gammaproteobacteria</taxon>
        <taxon>Alteromonadales</taxon>
        <taxon>Alteromonadaceae</taxon>
        <taxon>Alishewanella</taxon>
    </lineage>
</organism>
<protein>
    <submittedName>
        <fullName evidence="1">Alkaline phosphatase</fullName>
    </submittedName>
</protein>
<dbReference type="STRING" id="1129374.AJE_07366"/>
<dbReference type="EMBL" id="AHTH01000018">
    <property type="protein sequence ID" value="EHR41279.1"/>
    <property type="molecule type" value="Genomic_DNA"/>
</dbReference>
<accession>H3ZDP8</accession>
<dbReference type="PATRIC" id="fig|1129374.4.peg.1475"/>
<evidence type="ECO:0000313" key="2">
    <source>
        <dbReference type="Proteomes" id="UP000012046"/>
    </source>
</evidence>
<reference evidence="1 2" key="1">
    <citation type="journal article" date="2012" name="J. Bacteriol.">
        <title>Genome Sequence of Extracellular-Protease-Producing Alishewanella jeotgali Isolated from Traditional Korean Fermented Seafood.</title>
        <authorList>
            <person name="Jung J."/>
            <person name="Chun J."/>
            <person name="Park W."/>
        </authorList>
    </citation>
    <scope>NUCLEOTIDE SEQUENCE [LARGE SCALE GENOMIC DNA]</scope>
    <source>
        <strain evidence="1 2">KCTC 22429</strain>
    </source>
</reference>
<dbReference type="eggNOG" id="COG3211">
    <property type="taxonomic scope" value="Bacteria"/>
</dbReference>
<dbReference type="Proteomes" id="UP000012046">
    <property type="component" value="Unassembled WGS sequence"/>
</dbReference>
<dbReference type="AlphaFoldDB" id="H3ZDP8"/>
<name>H3ZDP8_9ALTE</name>
<keyword evidence="2" id="KW-1185">Reference proteome</keyword>
<dbReference type="PANTHER" id="PTHR35399">
    <property type="entry name" value="SLR8030 PROTEIN"/>
    <property type="match status" value="1"/>
</dbReference>